<accession>M0D9B9</accession>
<proteinExistence type="predicted"/>
<reference evidence="3 4" key="1">
    <citation type="journal article" date="2014" name="PLoS Genet.">
        <title>Phylogenetically driven sequencing of extremely halophilic archaea reveals strategies for static and dynamic osmo-response.</title>
        <authorList>
            <person name="Becker E.A."/>
            <person name="Seitzer P.M."/>
            <person name="Tritt A."/>
            <person name="Larsen D."/>
            <person name="Krusor M."/>
            <person name="Yao A.I."/>
            <person name="Wu D."/>
            <person name="Madern D."/>
            <person name="Eisen J.A."/>
            <person name="Darling A.E."/>
            <person name="Facciotti M.T."/>
        </authorList>
    </citation>
    <scope>NUCLEOTIDE SEQUENCE [LARGE SCALE GENOMIC DNA]</scope>
    <source>
        <strain evidence="3 4">JCM 14848</strain>
    </source>
</reference>
<gene>
    <name evidence="3" type="ORF">C474_08987</name>
</gene>
<evidence type="ECO:0000313" key="3">
    <source>
        <dbReference type="EMBL" id="ELZ31423.1"/>
    </source>
</evidence>
<evidence type="ECO:0000313" key="4">
    <source>
        <dbReference type="Proteomes" id="UP000011513"/>
    </source>
</evidence>
<keyword evidence="4" id="KW-1185">Reference proteome</keyword>
<dbReference type="EMBL" id="AOIV01000021">
    <property type="protein sequence ID" value="ELZ31423.1"/>
    <property type="molecule type" value="Genomic_DNA"/>
</dbReference>
<dbReference type="AlphaFoldDB" id="M0D9B9"/>
<protein>
    <recommendedName>
        <fullName evidence="2">Halobacterial output domain-containing protein</fullName>
    </recommendedName>
</protein>
<dbReference type="InParanoid" id="M0D9B9"/>
<feature type="region of interest" description="Disordered" evidence="1">
    <location>
        <begin position="1"/>
        <end position="21"/>
    </location>
</feature>
<evidence type="ECO:0000256" key="1">
    <source>
        <dbReference type="SAM" id="MobiDB-lite"/>
    </source>
</evidence>
<name>M0D9B9_HALPD</name>
<comment type="caution">
    <text evidence="3">The sequence shown here is derived from an EMBL/GenBank/DDBJ whole genome shotgun (WGS) entry which is preliminary data.</text>
</comment>
<feature type="compositionally biased region" description="Polar residues" evidence="1">
    <location>
        <begin position="1"/>
        <end position="18"/>
    </location>
</feature>
<dbReference type="Pfam" id="PF18545">
    <property type="entry name" value="HalOD1"/>
    <property type="match status" value="1"/>
</dbReference>
<evidence type="ECO:0000259" key="2">
    <source>
        <dbReference type="Pfam" id="PF18545"/>
    </source>
</evidence>
<organism evidence="3 4">
    <name type="scientific">Halogeometricum pallidum JCM 14848</name>
    <dbReference type="NCBI Taxonomy" id="1227487"/>
    <lineage>
        <taxon>Archaea</taxon>
        <taxon>Methanobacteriati</taxon>
        <taxon>Methanobacteriota</taxon>
        <taxon>Stenosarchaea group</taxon>
        <taxon>Halobacteria</taxon>
        <taxon>Halobacteriales</taxon>
        <taxon>Haloferacaceae</taxon>
        <taxon>Halogeometricum</taxon>
    </lineage>
</organism>
<sequence length="118" mass="13034">MPVSRLQSSMESRITTDVGTRAARDRTVTETVIAAVAEANGIEPTDLDPLFDVIDPDALNDIYRTKWAQSPRSLTVEFQYEGCTVVVRAKKVTVSKSTGVTERSIAVDQTDKDDDSRR</sequence>
<dbReference type="Proteomes" id="UP000011513">
    <property type="component" value="Unassembled WGS sequence"/>
</dbReference>
<feature type="domain" description="Halobacterial output" evidence="2">
    <location>
        <begin position="25"/>
        <end position="95"/>
    </location>
</feature>
<dbReference type="InterPro" id="IPR040624">
    <property type="entry name" value="HalOD1"/>
</dbReference>
<dbReference type="eggNOG" id="arCOG09008">
    <property type="taxonomic scope" value="Archaea"/>
</dbReference>